<reference evidence="6 7" key="1">
    <citation type="submission" date="2019-03" db="EMBL/GenBank/DDBJ databases">
        <title>Sapientia aquatica gen. nov., sp. nov., isolated from a crater lake.</title>
        <authorList>
            <person name="Felfoldi T."/>
            <person name="Szabo A."/>
            <person name="Toth E."/>
            <person name="Schumann P."/>
            <person name="Keki Z."/>
            <person name="Marialigeti K."/>
            <person name="Mathe I."/>
        </authorList>
    </citation>
    <scope>NUCLEOTIDE SEQUENCE [LARGE SCALE GENOMIC DNA]</scope>
    <source>
        <strain evidence="6 7">SA-152</strain>
    </source>
</reference>
<keyword evidence="7" id="KW-1185">Reference proteome</keyword>
<feature type="transmembrane region" description="Helical" evidence="5">
    <location>
        <begin position="216"/>
        <end position="238"/>
    </location>
</feature>
<feature type="transmembrane region" description="Helical" evidence="5">
    <location>
        <begin position="184"/>
        <end position="204"/>
    </location>
</feature>
<gene>
    <name evidence="6" type="ORF">E2I14_01580</name>
</gene>
<sequence length="466" mass="49345">MLRTKPIENITEVAAELNGGGLQRNISLFQLTMLGVGATIGTGIFVILGDAVPKAGPGVVLSFIIAGITAGLTALCYAELASTIPASGSSYSYSYATMGEMVAYLVGWCLLLEYGISASAIAVGWGQYLNELSFDLIGMKMPDAIANPPGVNGGIFNLPAVVLVFMCCTLLLRGAKESARANAVMVVIKIAVLIMFILIGMTAFNSANMHPFMPMGMSGVGAAASSIFFSYIGIDAISTASEEVKNPKRTLPLAILFSLAIVTTLYVLVALIGVGTQPYTEFSGNEAGLVHILRRITGATWPSVVLSIGAIISIFSITLVVLYGQTRILYSMARDGMLPSIFAKVDAHSHTPRKNTIIVGALVAIAAALVPLDVLADLTSMGTLVAFSIVSVGVIILRKTRPDLSRGFKVPLFPLIPLLSVAFCAYLIVGLPKQTFLLFAGWLAFALVFYFTYSVKHSRLENPPTQ</sequence>
<evidence type="ECO:0000313" key="6">
    <source>
        <dbReference type="EMBL" id="TDK68753.1"/>
    </source>
</evidence>
<keyword evidence="2 5" id="KW-0812">Transmembrane</keyword>
<accession>A0A4R5W789</accession>
<feature type="transmembrane region" description="Helical" evidence="5">
    <location>
        <begin position="60"/>
        <end position="80"/>
    </location>
</feature>
<dbReference type="InterPro" id="IPR002293">
    <property type="entry name" value="AA/rel_permease1"/>
</dbReference>
<feature type="transmembrane region" description="Helical" evidence="5">
    <location>
        <begin position="250"/>
        <end position="274"/>
    </location>
</feature>
<comment type="caution">
    <text evidence="6">The sequence shown here is derived from an EMBL/GenBank/DDBJ whole genome shotgun (WGS) entry which is preliminary data.</text>
</comment>
<comment type="subcellular location">
    <subcellularLocation>
        <location evidence="1">Membrane</location>
        <topology evidence="1">Multi-pass membrane protein</topology>
    </subcellularLocation>
</comment>
<dbReference type="PIRSF" id="PIRSF006060">
    <property type="entry name" value="AA_transporter"/>
    <property type="match status" value="1"/>
</dbReference>
<feature type="transmembrane region" description="Helical" evidence="5">
    <location>
        <begin position="101"/>
        <end position="125"/>
    </location>
</feature>
<feature type="transmembrane region" description="Helical" evidence="5">
    <location>
        <begin position="28"/>
        <end position="48"/>
    </location>
</feature>
<evidence type="ECO:0000256" key="4">
    <source>
        <dbReference type="ARBA" id="ARBA00023136"/>
    </source>
</evidence>
<keyword evidence="4 5" id="KW-0472">Membrane</keyword>
<feature type="transmembrane region" description="Helical" evidence="5">
    <location>
        <begin position="304"/>
        <end position="324"/>
    </location>
</feature>
<dbReference type="Pfam" id="PF13520">
    <property type="entry name" value="AA_permease_2"/>
    <property type="match status" value="1"/>
</dbReference>
<dbReference type="Proteomes" id="UP000294829">
    <property type="component" value="Unassembled WGS sequence"/>
</dbReference>
<dbReference type="Gene3D" id="1.20.1740.10">
    <property type="entry name" value="Amino acid/polyamine transporter I"/>
    <property type="match status" value="1"/>
</dbReference>
<evidence type="ECO:0000256" key="3">
    <source>
        <dbReference type="ARBA" id="ARBA00022989"/>
    </source>
</evidence>
<evidence type="ECO:0000313" key="7">
    <source>
        <dbReference type="Proteomes" id="UP000294829"/>
    </source>
</evidence>
<dbReference type="GO" id="GO:0015171">
    <property type="term" value="F:amino acid transmembrane transporter activity"/>
    <property type="evidence" value="ECO:0007669"/>
    <property type="project" value="TreeGrafter"/>
</dbReference>
<name>A0A4R5W789_9BURK</name>
<evidence type="ECO:0000256" key="1">
    <source>
        <dbReference type="ARBA" id="ARBA00004141"/>
    </source>
</evidence>
<feature type="transmembrane region" description="Helical" evidence="5">
    <location>
        <begin position="356"/>
        <end position="372"/>
    </location>
</feature>
<dbReference type="PANTHER" id="PTHR43243">
    <property type="entry name" value="INNER MEMBRANE TRANSPORTER YGJI-RELATED"/>
    <property type="match status" value="1"/>
</dbReference>
<feature type="transmembrane region" description="Helical" evidence="5">
    <location>
        <begin position="378"/>
        <end position="398"/>
    </location>
</feature>
<evidence type="ECO:0000256" key="2">
    <source>
        <dbReference type="ARBA" id="ARBA00022692"/>
    </source>
</evidence>
<proteinExistence type="predicted"/>
<feature type="transmembrane region" description="Helical" evidence="5">
    <location>
        <begin position="410"/>
        <end position="429"/>
    </location>
</feature>
<feature type="transmembrane region" description="Helical" evidence="5">
    <location>
        <begin position="435"/>
        <end position="453"/>
    </location>
</feature>
<dbReference type="EMBL" id="SMYL01000001">
    <property type="protein sequence ID" value="TDK68753.1"/>
    <property type="molecule type" value="Genomic_DNA"/>
</dbReference>
<keyword evidence="3 5" id="KW-1133">Transmembrane helix</keyword>
<organism evidence="6 7">
    <name type="scientific">Sapientia aquatica</name>
    <dbReference type="NCBI Taxonomy" id="1549640"/>
    <lineage>
        <taxon>Bacteria</taxon>
        <taxon>Pseudomonadati</taxon>
        <taxon>Pseudomonadota</taxon>
        <taxon>Betaproteobacteria</taxon>
        <taxon>Burkholderiales</taxon>
        <taxon>Oxalobacteraceae</taxon>
        <taxon>Sapientia</taxon>
    </lineage>
</organism>
<dbReference type="PANTHER" id="PTHR43243:SF24">
    <property type="entry name" value="CATIONIC AMINO ACID TRANSPORT INTEGRAL MEMBRANE PROTEIN ROCE-RELATED"/>
    <property type="match status" value="1"/>
</dbReference>
<feature type="transmembrane region" description="Helical" evidence="5">
    <location>
        <begin position="154"/>
        <end position="172"/>
    </location>
</feature>
<evidence type="ECO:0000256" key="5">
    <source>
        <dbReference type="SAM" id="Phobius"/>
    </source>
</evidence>
<dbReference type="OrthoDB" id="9804700at2"/>
<protein>
    <submittedName>
        <fullName evidence="6">Amino acid permease</fullName>
    </submittedName>
</protein>
<dbReference type="GO" id="GO:0016020">
    <property type="term" value="C:membrane"/>
    <property type="evidence" value="ECO:0007669"/>
    <property type="project" value="UniProtKB-SubCell"/>
</dbReference>
<dbReference type="AlphaFoldDB" id="A0A4R5W789"/>